<organism evidence="1 2">
    <name type="scientific">Actinokineospora terrae</name>
    <dbReference type="NCBI Taxonomy" id="155974"/>
    <lineage>
        <taxon>Bacteria</taxon>
        <taxon>Bacillati</taxon>
        <taxon>Actinomycetota</taxon>
        <taxon>Actinomycetes</taxon>
        <taxon>Pseudonocardiales</taxon>
        <taxon>Pseudonocardiaceae</taxon>
        <taxon>Actinokineospora</taxon>
    </lineage>
</organism>
<dbReference type="EMBL" id="FOGI01000001">
    <property type="protein sequence ID" value="SEQ93823.1"/>
    <property type="molecule type" value="Genomic_DNA"/>
</dbReference>
<dbReference type="InterPro" id="IPR009776">
    <property type="entry name" value="Spore_0_M"/>
</dbReference>
<evidence type="ECO:0000313" key="2">
    <source>
        <dbReference type="Proteomes" id="UP000199051"/>
    </source>
</evidence>
<keyword evidence="2" id="KW-1185">Reference proteome</keyword>
<dbReference type="RefSeq" id="WP_092774320.1">
    <property type="nucleotide sequence ID" value="NZ_FOGI01000001.1"/>
</dbReference>
<dbReference type="PANTHER" id="PTHR40053:SF1">
    <property type="entry name" value="SPORULATION-CONTROL PROTEIN SPO0M"/>
    <property type="match status" value="1"/>
</dbReference>
<dbReference type="Proteomes" id="UP000199051">
    <property type="component" value="Unassembled WGS sequence"/>
</dbReference>
<sequence>MVFKKVLRALGVGGPSVDTVLSNSRVHPGGVLTGEVRMVGGDADADIDYVALSLVARVERSDDSVAPVEFDRAVVAGRFSLPAGQQRSIPFQLPVPWEAPLTEVFGTHLHGMALGLRTELAVAKAVDKGDLDPVQIVPLPSQEAVLGAFGQLGFRFKTADLEAGRIHGVHQQLPFFQEIEFYPPPHLARGITQVELTFVTEPQGMAIVLEADRRSGLFTAGGDVYGRFHVSHHDAERTDWRARVEEWLTQVSGRRAQSHGSHGAHGFHGGHHGGPGVGGVVAGAAAGVVGGMVLGEVFDEIGDFFGGDDD</sequence>
<evidence type="ECO:0000313" key="1">
    <source>
        <dbReference type="EMBL" id="SEQ93823.1"/>
    </source>
</evidence>
<accession>A0A1H9K4J6</accession>
<dbReference type="PANTHER" id="PTHR40053">
    <property type="entry name" value="SPORULATION-CONTROL PROTEIN SPO0M"/>
    <property type="match status" value="1"/>
</dbReference>
<dbReference type="Pfam" id="PF07070">
    <property type="entry name" value="Spo0M"/>
    <property type="match status" value="1"/>
</dbReference>
<protein>
    <submittedName>
        <fullName evidence="1">Sporulation-control protein</fullName>
    </submittedName>
</protein>
<reference evidence="2" key="1">
    <citation type="submission" date="2016-10" db="EMBL/GenBank/DDBJ databases">
        <authorList>
            <person name="Varghese N."/>
            <person name="Submissions S."/>
        </authorList>
    </citation>
    <scope>NUCLEOTIDE SEQUENCE [LARGE SCALE GENOMIC DNA]</scope>
    <source>
        <strain evidence="2">DSM 44260</strain>
    </source>
</reference>
<proteinExistence type="predicted"/>
<dbReference type="AlphaFoldDB" id="A0A1H9K4J6"/>
<name>A0A1H9K4J6_9PSEU</name>
<dbReference type="STRING" id="155974.SAMN04487818_10115"/>
<gene>
    <name evidence="1" type="ORF">SAMN04487818_10115</name>
</gene>